<feature type="compositionally biased region" description="Low complexity" evidence="1">
    <location>
        <begin position="37"/>
        <end position="49"/>
    </location>
</feature>
<feature type="region of interest" description="Disordered" evidence="1">
    <location>
        <begin position="37"/>
        <end position="70"/>
    </location>
</feature>
<dbReference type="Proteomes" id="UP000777438">
    <property type="component" value="Unassembled WGS sequence"/>
</dbReference>
<evidence type="ECO:0000256" key="1">
    <source>
        <dbReference type="SAM" id="MobiDB-lite"/>
    </source>
</evidence>
<sequence>MASRTIIPRFLLPLQGPLWRGVRIPLSQNVYIRFASSNSKSNSSSPSKPIVLEKPARFNPPSHGSRLKRNHLPKHYGPELTIAEKMAQGKRDYPGMMAPEGSWAHWFWHSRVLHTCITMGTLLILGIFTFFMNYAYNSPFKDLVPPISALWSDPIHFFNAWRYVIAEHEKDKAVKAGDHRTRHIDDVAKRRYFMKMHGIEPKDPVTVVFGKDEPKSEEELEAAAMGREAPPKEEKKVEEEPKKKWFGVF</sequence>
<feature type="compositionally biased region" description="Basic and acidic residues" evidence="1">
    <location>
        <begin position="229"/>
        <end position="240"/>
    </location>
</feature>
<name>A0A9P8WED6_9HYPO</name>
<keyword evidence="2" id="KW-0472">Membrane</keyword>
<keyword evidence="2" id="KW-0812">Transmembrane</keyword>
<feature type="transmembrane region" description="Helical" evidence="2">
    <location>
        <begin position="112"/>
        <end position="136"/>
    </location>
</feature>
<evidence type="ECO:0000313" key="3">
    <source>
        <dbReference type="EMBL" id="KAH6896956.1"/>
    </source>
</evidence>
<keyword evidence="2" id="KW-1133">Transmembrane helix</keyword>
<protein>
    <submittedName>
        <fullName evidence="3">Uncharacterized protein</fullName>
    </submittedName>
</protein>
<reference evidence="3 4" key="1">
    <citation type="journal article" date="2021" name="Nat. Commun.">
        <title>Genetic determinants of endophytism in the Arabidopsis root mycobiome.</title>
        <authorList>
            <person name="Mesny F."/>
            <person name="Miyauchi S."/>
            <person name="Thiergart T."/>
            <person name="Pickel B."/>
            <person name="Atanasova L."/>
            <person name="Karlsson M."/>
            <person name="Huettel B."/>
            <person name="Barry K.W."/>
            <person name="Haridas S."/>
            <person name="Chen C."/>
            <person name="Bauer D."/>
            <person name="Andreopoulos W."/>
            <person name="Pangilinan J."/>
            <person name="LaButti K."/>
            <person name="Riley R."/>
            <person name="Lipzen A."/>
            <person name="Clum A."/>
            <person name="Drula E."/>
            <person name="Henrissat B."/>
            <person name="Kohler A."/>
            <person name="Grigoriev I.V."/>
            <person name="Martin F.M."/>
            <person name="Hacquard S."/>
        </authorList>
    </citation>
    <scope>NUCLEOTIDE SEQUENCE [LARGE SCALE GENOMIC DNA]</scope>
    <source>
        <strain evidence="3 4">MPI-CAGE-CH-0241</strain>
    </source>
</reference>
<gene>
    <name evidence="3" type="ORF">B0T10DRAFT_169439</name>
</gene>
<keyword evidence="4" id="KW-1185">Reference proteome</keyword>
<evidence type="ECO:0000256" key="2">
    <source>
        <dbReference type="SAM" id="Phobius"/>
    </source>
</evidence>
<proteinExistence type="predicted"/>
<accession>A0A9P8WED6</accession>
<feature type="region of interest" description="Disordered" evidence="1">
    <location>
        <begin position="219"/>
        <end position="240"/>
    </location>
</feature>
<dbReference type="EMBL" id="JAGPYM010000003">
    <property type="protein sequence ID" value="KAH6896956.1"/>
    <property type="molecule type" value="Genomic_DNA"/>
</dbReference>
<comment type="caution">
    <text evidence="3">The sequence shown here is derived from an EMBL/GenBank/DDBJ whole genome shotgun (WGS) entry which is preliminary data.</text>
</comment>
<dbReference type="AlphaFoldDB" id="A0A9P8WED6"/>
<evidence type="ECO:0000313" key="4">
    <source>
        <dbReference type="Proteomes" id="UP000777438"/>
    </source>
</evidence>
<dbReference type="OrthoDB" id="5397827at2759"/>
<organism evidence="3 4">
    <name type="scientific">Thelonectria olida</name>
    <dbReference type="NCBI Taxonomy" id="1576542"/>
    <lineage>
        <taxon>Eukaryota</taxon>
        <taxon>Fungi</taxon>
        <taxon>Dikarya</taxon>
        <taxon>Ascomycota</taxon>
        <taxon>Pezizomycotina</taxon>
        <taxon>Sordariomycetes</taxon>
        <taxon>Hypocreomycetidae</taxon>
        <taxon>Hypocreales</taxon>
        <taxon>Nectriaceae</taxon>
        <taxon>Thelonectria</taxon>
    </lineage>
</organism>